<gene>
    <name evidence="2" type="ORF">JTE90_006303</name>
</gene>
<reference evidence="2 3" key="1">
    <citation type="journal article" date="2022" name="Nat. Ecol. Evol.">
        <title>A masculinizing supergene underlies an exaggerated male reproductive morph in a spider.</title>
        <authorList>
            <person name="Hendrickx F."/>
            <person name="De Corte Z."/>
            <person name="Sonet G."/>
            <person name="Van Belleghem S.M."/>
            <person name="Kostlbacher S."/>
            <person name="Vangestel C."/>
        </authorList>
    </citation>
    <scope>NUCLEOTIDE SEQUENCE [LARGE SCALE GENOMIC DNA]</scope>
    <source>
        <strain evidence="2">W744_W776</strain>
    </source>
</reference>
<proteinExistence type="predicted"/>
<protein>
    <submittedName>
        <fullName evidence="2">Uncharacterized protein</fullName>
    </submittedName>
</protein>
<evidence type="ECO:0000256" key="1">
    <source>
        <dbReference type="SAM" id="MobiDB-lite"/>
    </source>
</evidence>
<keyword evidence="3" id="KW-1185">Reference proteome</keyword>
<feature type="region of interest" description="Disordered" evidence="1">
    <location>
        <begin position="44"/>
        <end position="68"/>
    </location>
</feature>
<organism evidence="2 3">
    <name type="scientific">Oedothorax gibbosus</name>
    <dbReference type="NCBI Taxonomy" id="931172"/>
    <lineage>
        <taxon>Eukaryota</taxon>
        <taxon>Metazoa</taxon>
        <taxon>Ecdysozoa</taxon>
        <taxon>Arthropoda</taxon>
        <taxon>Chelicerata</taxon>
        <taxon>Arachnida</taxon>
        <taxon>Araneae</taxon>
        <taxon>Araneomorphae</taxon>
        <taxon>Entelegynae</taxon>
        <taxon>Araneoidea</taxon>
        <taxon>Linyphiidae</taxon>
        <taxon>Erigoninae</taxon>
        <taxon>Oedothorax</taxon>
    </lineage>
</organism>
<dbReference type="AlphaFoldDB" id="A0AAV6U3J6"/>
<dbReference type="Proteomes" id="UP000827092">
    <property type="component" value="Unassembled WGS sequence"/>
</dbReference>
<evidence type="ECO:0000313" key="2">
    <source>
        <dbReference type="EMBL" id="KAG8178164.1"/>
    </source>
</evidence>
<comment type="caution">
    <text evidence="2">The sequence shown here is derived from an EMBL/GenBank/DDBJ whole genome shotgun (WGS) entry which is preliminary data.</text>
</comment>
<name>A0AAV6U3J6_9ARAC</name>
<accession>A0AAV6U3J6</accession>
<evidence type="ECO:0000313" key="3">
    <source>
        <dbReference type="Proteomes" id="UP000827092"/>
    </source>
</evidence>
<feature type="compositionally biased region" description="Basic and acidic residues" evidence="1">
    <location>
        <begin position="44"/>
        <end position="57"/>
    </location>
</feature>
<dbReference type="EMBL" id="JAFNEN010000713">
    <property type="protein sequence ID" value="KAG8178164.1"/>
    <property type="molecule type" value="Genomic_DNA"/>
</dbReference>
<sequence length="231" mass="26356">MSFTQKIEMTYPHRRNNPDVTLSTNVNVADDIFYDSTLFARSQNDENRDDARREKFNARHPPNTEGHFNKTFPRGARRCFASASFCSVCSITIRQKINSNRLIYVDGRISVRDSKNRAIMAAEDNQRFPAQSIGTRWLYGRDIPEFIDFSKLESQSELKFHCDFLVFDGSMNHCVASPCSTRCNTNASVLLKRVLELTSRACTGTRTRLTWTLVRTRLMPSPPTPVSSADV</sequence>